<evidence type="ECO:0000256" key="1">
    <source>
        <dbReference type="ARBA" id="ARBA00004651"/>
    </source>
</evidence>
<dbReference type="GO" id="GO:0015421">
    <property type="term" value="F:ABC-type oligopeptide transporter activity"/>
    <property type="evidence" value="ECO:0007669"/>
    <property type="project" value="TreeGrafter"/>
</dbReference>
<keyword evidence="2" id="KW-0813">Transport</keyword>
<keyword evidence="6 8" id="KW-1133">Transmembrane helix</keyword>
<evidence type="ECO:0000313" key="11">
    <source>
        <dbReference type="EMBL" id="PIT90690.1"/>
    </source>
</evidence>
<evidence type="ECO:0000256" key="8">
    <source>
        <dbReference type="SAM" id="Phobius"/>
    </source>
</evidence>
<dbReference type="AlphaFoldDB" id="A0A2M6WD13"/>
<dbReference type="PROSITE" id="PS50893">
    <property type="entry name" value="ABC_TRANSPORTER_2"/>
    <property type="match status" value="1"/>
</dbReference>
<feature type="transmembrane region" description="Helical" evidence="8">
    <location>
        <begin position="164"/>
        <end position="183"/>
    </location>
</feature>
<protein>
    <submittedName>
        <fullName evidence="11">ABC transporter ATP-binding protein</fullName>
    </submittedName>
</protein>
<feature type="transmembrane region" description="Helical" evidence="8">
    <location>
        <begin position="21"/>
        <end position="44"/>
    </location>
</feature>
<feature type="transmembrane region" description="Helical" evidence="8">
    <location>
        <begin position="135"/>
        <end position="158"/>
    </location>
</feature>
<evidence type="ECO:0000256" key="4">
    <source>
        <dbReference type="ARBA" id="ARBA00022741"/>
    </source>
</evidence>
<dbReference type="PANTHER" id="PTHR43394:SF1">
    <property type="entry name" value="ATP-BINDING CASSETTE SUB-FAMILY B MEMBER 10, MITOCHONDRIAL"/>
    <property type="match status" value="1"/>
</dbReference>
<dbReference type="Pfam" id="PF00005">
    <property type="entry name" value="ABC_tran"/>
    <property type="match status" value="1"/>
</dbReference>
<evidence type="ECO:0000259" key="10">
    <source>
        <dbReference type="PROSITE" id="PS50929"/>
    </source>
</evidence>
<evidence type="ECO:0000259" key="9">
    <source>
        <dbReference type="PROSITE" id="PS50893"/>
    </source>
</evidence>
<feature type="transmembrane region" description="Helical" evidence="8">
    <location>
        <begin position="59"/>
        <end position="80"/>
    </location>
</feature>
<dbReference type="PROSITE" id="PS00211">
    <property type="entry name" value="ABC_TRANSPORTER_1"/>
    <property type="match status" value="1"/>
</dbReference>
<feature type="domain" description="ABC transporter" evidence="9">
    <location>
        <begin position="342"/>
        <end position="576"/>
    </location>
</feature>
<comment type="subcellular location">
    <subcellularLocation>
        <location evidence="1">Cell membrane</location>
        <topology evidence="1">Multi-pass membrane protein</topology>
    </subcellularLocation>
</comment>
<dbReference type="InterPro" id="IPR003593">
    <property type="entry name" value="AAA+_ATPase"/>
</dbReference>
<dbReference type="GO" id="GO:0005524">
    <property type="term" value="F:ATP binding"/>
    <property type="evidence" value="ECO:0007669"/>
    <property type="project" value="UniProtKB-KW"/>
</dbReference>
<feature type="transmembrane region" description="Helical" evidence="8">
    <location>
        <begin position="241"/>
        <end position="267"/>
    </location>
</feature>
<dbReference type="CDD" id="cd07346">
    <property type="entry name" value="ABC_6TM_exporters"/>
    <property type="match status" value="1"/>
</dbReference>
<dbReference type="InterPro" id="IPR027417">
    <property type="entry name" value="P-loop_NTPase"/>
</dbReference>
<organism evidence="11 12">
    <name type="scientific">Candidatus Komeilibacteria bacterium CG10_big_fil_rev_8_21_14_0_10_41_13</name>
    <dbReference type="NCBI Taxonomy" id="1974476"/>
    <lineage>
        <taxon>Bacteria</taxon>
        <taxon>Candidatus Komeiliibacteriota</taxon>
    </lineage>
</organism>
<dbReference type="EMBL" id="PFBO01000024">
    <property type="protein sequence ID" value="PIT90690.1"/>
    <property type="molecule type" value="Genomic_DNA"/>
</dbReference>
<feature type="transmembrane region" description="Helical" evidence="8">
    <location>
        <begin position="279"/>
        <end position="297"/>
    </location>
</feature>
<dbReference type="Proteomes" id="UP000230543">
    <property type="component" value="Unassembled WGS sequence"/>
</dbReference>
<gene>
    <name evidence="11" type="ORF">COU22_00830</name>
</gene>
<keyword evidence="4" id="KW-0547">Nucleotide-binding</keyword>
<proteinExistence type="predicted"/>
<evidence type="ECO:0000313" key="12">
    <source>
        <dbReference type="Proteomes" id="UP000230543"/>
    </source>
</evidence>
<dbReference type="GO" id="GO:0005886">
    <property type="term" value="C:plasma membrane"/>
    <property type="evidence" value="ECO:0007669"/>
    <property type="project" value="UniProtKB-SubCell"/>
</dbReference>
<dbReference type="InterPro" id="IPR011527">
    <property type="entry name" value="ABC1_TM_dom"/>
</dbReference>
<dbReference type="InterPro" id="IPR039421">
    <property type="entry name" value="Type_1_exporter"/>
</dbReference>
<evidence type="ECO:0000256" key="7">
    <source>
        <dbReference type="ARBA" id="ARBA00023136"/>
    </source>
</evidence>
<keyword evidence="5 11" id="KW-0067">ATP-binding</keyword>
<sequence>MKGNTKQTFRIFWQHIASQKLAFFVIVLSIILASIANVVAPLYFKDFFDILTQNGQDSLNILFALLVKILIVYLLGWFFWRIATFTASWFQPKMMANLASTCFDYLHRHSISFFNNNFVGSLVKKVNRFSRAFDVILDIIFYDLLQIFTNIIFIIIIIWQKSLLLAIGILVWVVIYCLINYYFSLYKLKFDLKRSEADSEATGVLADTITNQYNIKLFTSFQREKDLFKEVQERLRKLRHFCWNLGNIFEAAQALLMVFLEVGIFYVGLKLWQQGKFTIGDFVLIHAYVVNIFHRLWNFGRIIRTYYENLAEANEMTEILERPHDIRDVNNAKKLRVKQGRIVFDNVSFSYHQTRRVLFRLNLSFAEKKKTALVGPSGSGKSTLVNLLLRNYDLGGGKIYIDGQKISSVTQDSLRSQISLVPQEPILFHRTLMENIRYGKPEASDQEVVKAAKMANCHDFITSLPDGYETYVGERGVKLSGGERQRVAIARAILKNAPILVLDEATSSLDSASEELIQAALDILMKGKTVIVIAHRLSTIMKMDNIIVLQEGKFVEQGSHQKLLAKKDSLYKTMWQKQIGGFIR</sequence>
<dbReference type="GO" id="GO:0016887">
    <property type="term" value="F:ATP hydrolysis activity"/>
    <property type="evidence" value="ECO:0007669"/>
    <property type="project" value="InterPro"/>
</dbReference>
<dbReference type="Gene3D" id="1.20.1560.10">
    <property type="entry name" value="ABC transporter type 1, transmembrane domain"/>
    <property type="match status" value="1"/>
</dbReference>
<dbReference type="InterPro" id="IPR036640">
    <property type="entry name" value="ABC1_TM_sf"/>
</dbReference>
<reference evidence="12" key="1">
    <citation type="submission" date="2017-09" db="EMBL/GenBank/DDBJ databases">
        <title>Depth-based differentiation of microbial function through sediment-hosted aquifers and enrichment of novel symbionts in the deep terrestrial subsurface.</title>
        <authorList>
            <person name="Probst A.J."/>
            <person name="Ladd B."/>
            <person name="Jarett J.K."/>
            <person name="Geller-Mcgrath D.E."/>
            <person name="Sieber C.M.K."/>
            <person name="Emerson J.B."/>
            <person name="Anantharaman K."/>
            <person name="Thomas B.C."/>
            <person name="Malmstrom R."/>
            <person name="Stieglmeier M."/>
            <person name="Klingl A."/>
            <person name="Woyke T."/>
            <person name="Ryan C.M."/>
            <person name="Banfield J.F."/>
        </authorList>
    </citation>
    <scope>NUCLEOTIDE SEQUENCE [LARGE SCALE GENOMIC DNA]</scope>
</reference>
<dbReference type="SUPFAM" id="SSF52540">
    <property type="entry name" value="P-loop containing nucleoside triphosphate hydrolases"/>
    <property type="match status" value="1"/>
</dbReference>
<dbReference type="InterPro" id="IPR003439">
    <property type="entry name" value="ABC_transporter-like_ATP-bd"/>
</dbReference>
<name>A0A2M6WD13_9BACT</name>
<dbReference type="Pfam" id="PF00664">
    <property type="entry name" value="ABC_membrane"/>
    <property type="match status" value="1"/>
</dbReference>
<dbReference type="InterPro" id="IPR017871">
    <property type="entry name" value="ABC_transporter-like_CS"/>
</dbReference>
<dbReference type="SMART" id="SM00382">
    <property type="entry name" value="AAA"/>
    <property type="match status" value="1"/>
</dbReference>
<dbReference type="Gene3D" id="3.40.50.300">
    <property type="entry name" value="P-loop containing nucleotide triphosphate hydrolases"/>
    <property type="match status" value="1"/>
</dbReference>
<comment type="caution">
    <text evidence="11">The sequence shown here is derived from an EMBL/GenBank/DDBJ whole genome shotgun (WGS) entry which is preliminary data.</text>
</comment>
<dbReference type="PROSITE" id="PS50929">
    <property type="entry name" value="ABC_TM1F"/>
    <property type="match status" value="1"/>
</dbReference>
<dbReference type="FunFam" id="3.40.50.300:FF:000287">
    <property type="entry name" value="Multidrug ABC transporter ATP-binding protein"/>
    <property type="match status" value="1"/>
</dbReference>
<evidence type="ECO:0000256" key="3">
    <source>
        <dbReference type="ARBA" id="ARBA00022692"/>
    </source>
</evidence>
<keyword evidence="3 8" id="KW-0812">Transmembrane</keyword>
<evidence type="ECO:0000256" key="6">
    <source>
        <dbReference type="ARBA" id="ARBA00022989"/>
    </source>
</evidence>
<evidence type="ECO:0000256" key="5">
    <source>
        <dbReference type="ARBA" id="ARBA00022840"/>
    </source>
</evidence>
<keyword evidence="7 8" id="KW-0472">Membrane</keyword>
<evidence type="ECO:0000256" key="2">
    <source>
        <dbReference type="ARBA" id="ARBA00022448"/>
    </source>
</evidence>
<dbReference type="SUPFAM" id="SSF90123">
    <property type="entry name" value="ABC transporter transmembrane region"/>
    <property type="match status" value="1"/>
</dbReference>
<accession>A0A2M6WD13</accession>
<dbReference type="PANTHER" id="PTHR43394">
    <property type="entry name" value="ATP-DEPENDENT PERMEASE MDL1, MITOCHONDRIAL"/>
    <property type="match status" value="1"/>
</dbReference>
<feature type="domain" description="ABC transmembrane type-1" evidence="10">
    <location>
        <begin position="24"/>
        <end position="308"/>
    </location>
</feature>